<dbReference type="InterPro" id="IPR050300">
    <property type="entry name" value="GDXG_lipolytic_enzyme"/>
</dbReference>
<dbReference type="SUPFAM" id="SSF53474">
    <property type="entry name" value="alpha/beta-Hydrolases"/>
    <property type="match status" value="1"/>
</dbReference>
<protein>
    <submittedName>
        <fullName evidence="3">Acetyl-hydrolase</fullName>
    </submittedName>
</protein>
<gene>
    <name evidence="3" type="ORF">VP1G_00883</name>
</gene>
<dbReference type="InterPro" id="IPR013094">
    <property type="entry name" value="AB_hydrolase_3"/>
</dbReference>
<dbReference type="STRING" id="694573.A0A194UPL4"/>
<organism evidence="3 4">
    <name type="scientific">Cytospora mali</name>
    <name type="common">Apple Valsa canker fungus</name>
    <name type="synonym">Valsa mali</name>
    <dbReference type="NCBI Taxonomy" id="578113"/>
    <lineage>
        <taxon>Eukaryota</taxon>
        <taxon>Fungi</taxon>
        <taxon>Dikarya</taxon>
        <taxon>Ascomycota</taxon>
        <taxon>Pezizomycotina</taxon>
        <taxon>Sordariomycetes</taxon>
        <taxon>Sordariomycetidae</taxon>
        <taxon>Diaporthales</taxon>
        <taxon>Cytosporaceae</taxon>
        <taxon>Cytospora</taxon>
    </lineage>
</organism>
<dbReference type="Proteomes" id="UP000078576">
    <property type="component" value="Unassembled WGS sequence"/>
</dbReference>
<proteinExistence type="predicted"/>
<dbReference type="GO" id="GO:0016787">
    <property type="term" value="F:hydrolase activity"/>
    <property type="evidence" value="ECO:0007669"/>
    <property type="project" value="UniProtKB-KW"/>
</dbReference>
<keyword evidence="4" id="KW-1185">Reference proteome</keyword>
<dbReference type="AlphaFoldDB" id="A0A194UPL4"/>
<dbReference type="InterPro" id="IPR029058">
    <property type="entry name" value="AB_hydrolase_fold"/>
</dbReference>
<dbReference type="EMBL" id="KN714669">
    <property type="protein sequence ID" value="KUI53583.1"/>
    <property type="molecule type" value="Genomic_DNA"/>
</dbReference>
<evidence type="ECO:0000259" key="2">
    <source>
        <dbReference type="Pfam" id="PF07859"/>
    </source>
</evidence>
<dbReference type="PANTHER" id="PTHR48081:SF8">
    <property type="entry name" value="ALPHA_BETA HYDROLASE FOLD-3 DOMAIN-CONTAINING PROTEIN-RELATED"/>
    <property type="match status" value="1"/>
</dbReference>
<accession>A0A194UPL4</accession>
<sequence>MAPPKPIKRPLVSYQPFRLIYTVIKLTAGLVKLPFWLLRSLVPALRQHHKWSFKQSFTSTLIKAIVGSQSTIAITTSLSLKPGKQGDRWATVKPFEPELYRGPLQSELVHPVEIGGTWYPAFPTSLRGDETSPPKKVALHIHGGAFVINTGRDEDYKYFCNILTDAAGFDAVFAAQYRDSGYGGQDPFPAALQDALTSYLYLVRALGIPAGNVTVTGDSAGGNLAAALLRYIESFGEELGIPRPGHVVLVSPWVAPLDDLTFDYSRTPEYKTDFLTAGFLRWGAKAYGLQSDRCEDSREYINPVGRPFRTSVPVFVVIGSAEILCAQGTRWVDEMRGVEGNRVELYFQDGAPHDTFFTGDAMGWHESVVEASRKIEAFVDGQ</sequence>
<feature type="domain" description="Alpha/beta hydrolase fold-3" evidence="2">
    <location>
        <begin position="139"/>
        <end position="355"/>
    </location>
</feature>
<evidence type="ECO:0000313" key="4">
    <source>
        <dbReference type="Proteomes" id="UP000078576"/>
    </source>
</evidence>
<reference evidence="4" key="1">
    <citation type="submission" date="2014-12" db="EMBL/GenBank/DDBJ databases">
        <title>Genome Sequence of Valsa Canker Pathogens Uncovers a Specific Adaption of Colonization on Woody Bark.</title>
        <authorList>
            <person name="Yin Z."/>
            <person name="Liu H."/>
            <person name="Gao X."/>
            <person name="Li Z."/>
            <person name="Song N."/>
            <person name="Ke X."/>
            <person name="Dai Q."/>
            <person name="Wu Y."/>
            <person name="Sun Y."/>
            <person name="Xu J.-R."/>
            <person name="Kang Z.K."/>
            <person name="Wang L."/>
            <person name="Huang L."/>
        </authorList>
    </citation>
    <scope>NUCLEOTIDE SEQUENCE [LARGE SCALE GENOMIC DNA]</scope>
    <source>
        <strain evidence="4">SXYL134</strain>
    </source>
</reference>
<dbReference type="Pfam" id="PF07859">
    <property type="entry name" value="Abhydrolase_3"/>
    <property type="match status" value="1"/>
</dbReference>
<dbReference type="OrthoDB" id="2152029at2759"/>
<dbReference type="PANTHER" id="PTHR48081">
    <property type="entry name" value="AB HYDROLASE SUPERFAMILY PROTEIN C4A8.06C"/>
    <property type="match status" value="1"/>
</dbReference>
<dbReference type="Gene3D" id="3.40.50.1820">
    <property type="entry name" value="alpha/beta hydrolase"/>
    <property type="match status" value="1"/>
</dbReference>
<evidence type="ECO:0000256" key="1">
    <source>
        <dbReference type="ARBA" id="ARBA00022801"/>
    </source>
</evidence>
<keyword evidence="1" id="KW-0378">Hydrolase</keyword>
<name>A0A194UPL4_CYTMA</name>
<evidence type="ECO:0000313" key="3">
    <source>
        <dbReference type="EMBL" id="KUI53583.1"/>
    </source>
</evidence>